<protein>
    <submittedName>
        <fullName evidence="2">Uncharacterized protein</fullName>
    </submittedName>
</protein>
<evidence type="ECO:0000313" key="3">
    <source>
        <dbReference type="Proteomes" id="UP001140949"/>
    </source>
</evidence>
<feature type="region of interest" description="Disordered" evidence="1">
    <location>
        <begin position="15"/>
        <end position="50"/>
    </location>
</feature>
<reference evidence="2" key="1">
    <citation type="journal article" date="2023" name="GigaByte">
        <title>Genome assembly of the bearded iris, Iris pallida Lam.</title>
        <authorList>
            <person name="Bruccoleri R.E."/>
            <person name="Oakeley E.J."/>
            <person name="Faust A.M.E."/>
            <person name="Altorfer M."/>
            <person name="Dessus-Babus S."/>
            <person name="Burckhardt D."/>
            <person name="Oertli M."/>
            <person name="Naumann U."/>
            <person name="Petersen F."/>
            <person name="Wong J."/>
        </authorList>
    </citation>
    <scope>NUCLEOTIDE SEQUENCE</scope>
    <source>
        <strain evidence="2">GSM-AAB239-AS_SAM_17_03QT</strain>
    </source>
</reference>
<accession>A0AAX6EVP7</accession>
<dbReference type="AlphaFoldDB" id="A0AAX6EVP7"/>
<comment type="caution">
    <text evidence="2">The sequence shown here is derived from an EMBL/GenBank/DDBJ whole genome shotgun (WGS) entry which is preliminary data.</text>
</comment>
<reference evidence="2" key="2">
    <citation type="submission" date="2023-04" db="EMBL/GenBank/DDBJ databases">
        <authorList>
            <person name="Bruccoleri R.E."/>
            <person name="Oakeley E.J."/>
            <person name="Faust A.-M."/>
            <person name="Dessus-Babus S."/>
            <person name="Altorfer M."/>
            <person name="Burckhardt D."/>
            <person name="Oertli M."/>
            <person name="Naumann U."/>
            <person name="Petersen F."/>
            <person name="Wong J."/>
        </authorList>
    </citation>
    <scope>NUCLEOTIDE SEQUENCE</scope>
    <source>
        <strain evidence="2">GSM-AAB239-AS_SAM_17_03QT</strain>
        <tissue evidence="2">Leaf</tissue>
    </source>
</reference>
<name>A0AAX6EVP7_IRIPA</name>
<organism evidence="2 3">
    <name type="scientific">Iris pallida</name>
    <name type="common">Sweet iris</name>
    <dbReference type="NCBI Taxonomy" id="29817"/>
    <lineage>
        <taxon>Eukaryota</taxon>
        <taxon>Viridiplantae</taxon>
        <taxon>Streptophyta</taxon>
        <taxon>Embryophyta</taxon>
        <taxon>Tracheophyta</taxon>
        <taxon>Spermatophyta</taxon>
        <taxon>Magnoliopsida</taxon>
        <taxon>Liliopsida</taxon>
        <taxon>Asparagales</taxon>
        <taxon>Iridaceae</taxon>
        <taxon>Iridoideae</taxon>
        <taxon>Irideae</taxon>
        <taxon>Iris</taxon>
    </lineage>
</organism>
<evidence type="ECO:0000313" key="2">
    <source>
        <dbReference type="EMBL" id="KAJ6808160.1"/>
    </source>
</evidence>
<proteinExistence type="predicted"/>
<keyword evidence="3" id="KW-1185">Reference proteome</keyword>
<dbReference type="Proteomes" id="UP001140949">
    <property type="component" value="Unassembled WGS sequence"/>
</dbReference>
<sequence length="50" mass="5619">MGRFVVGVHSGMVVANGPRTPAESRRSERWRTALGRGRPRATVTERRENN</sequence>
<feature type="compositionally biased region" description="Basic and acidic residues" evidence="1">
    <location>
        <begin position="22"/>
        <end position="31"/>
    </location>
</feature>
<dbReference type="EMBL" id="JANAVB010033562">
    <property type="protein sequence ID" value="KAJ6808160.1"/>
    <property type="molecule type" value="Genomic_DNA"/>
</dbReference>
<gene>
    <name evidence="2" type="ORF">M6B38_168780</name>
</gene>
<evidence type="ECO:0000256" key="1">
    <source>
        <dbReference type="SAM" id="MobiDB-lite"/>
    </source>
</evidence>